<proteinExistence type="predicted"/>
<gene>
    <name evidence="3" type="ORF">HMPREF0647_05885</name>
</gene>
<feature type="domain" description="Putative auto-transporter adhesin head GIN" evidence="2">
    <location>
        <begin position="47"/>
        <end position="206"/>
    </location>
</feature>
<reference evidence="3 4" key="1">
    <citation type="submission" date="2014-07" db="EMBL/GenBank/DDBJ databases">
        <authorList>
            <person name="McCorrison J."/>
            <person name="Sanka R."/>
            <person name="Torralba M."/>
            <person name="Gillis M."/>
            <person name="Haft D.H."/>
            <person name="Methe B."/>
            <person name="Sutton G."/>
            <person name="Nelson K.E."/>
        </authorList>
    </citation>
    <scope>NUCLEOTIDE SEQUENCE [LARGE SCALE GENOMIC DNA]</scope>
    <source>
        <strain evidence="3 4">DNF00320</strain>
    </source>
</reference>
<evidence type="ECO:0000256" key="1">
    <source>
        <dbReference type="SAM" id="SignalP"/>
    </source>
</evidence>
<sequence>MRRNCCIWNIIAIICLFAMACASASCIRLKDKDAGPMVAKNVLTKSFDKLFLSGVGEFYVTQSDTTSVKIVAPAKYQDKLKAVWKASELKIFYDGNGDGKPDEHLDNMKDVDVSIFITTPKLTSVIQEGVGSLKIDKKFETDYFYISVKGVAKANLNNFRAKRFNADVEGVAKLNVDTLTADTTHLAIDGICKVDVNFEKSGITTVSADGICYVNLTGTLKQKPIKSKDGITRISDDTELWK</sequence>
<comment type="caution">
    <text evidence="3">The sequence shown here is derived from an EMBL/GenBank/DDBJ whole genome shotgun (WGS) entry which is preliminary data.</text>
</comment>
<dbReference type="AlphaFoldDB" id="A0A096ADM8"/>
<organism evidence="3 4">
    <name type="scientific">Prevotella bivia DNF00320</name>
    <dbReference type="NCBI Taxonomy" id="1401068"/>
    <lineage>
        <taxon>Bacteria</taxon>
        <taxon>Pseudomonadati</taxon>
        <taxon>Bacteroidota</taxon>
        <taxon>Bacteroidia</taxon>
        <taxon>Bacteroidales</taxon>
        <taxon>Prevotellaceae</taxon>
        <taxon>Prevotella</taxon>
    </lineage>
</organism>
<name>A0A096ADM8_9BACT</name>
<feature type="chain" id="PRO_5001915230" description="Putative auto-transporter adhesin head GIN domain-containing protein" evidence="1">
    <location>
        <begin position="25"/>
        <end position="242"/>
    </location>
</feature>
<keyword evidence="1" id="KW-0732">Signal</keyword>
<dbReference type="InterPro" id="IPR021255">
    <property type="entry name" value="DUF2807"/>
</dbReference>
<dbReference type="EMBL" id="JRNQ01000032">
    <property type="protein sequence ID" value="KGF44661.1"/>
    <property type="molecule type" value="Genomic_DNA"/>
</dbReference>
<dbReference type="OrthoDB" id="1064915at2"/>
<evidence type="ECO:0000259" key="2">
    <source>
        <dbReference type="Pfam" id="PF10988"/>
    </source>
</evidence>
<evidence type="ECO:0000313" key="3">
    <source>
        <dbReference type="EMBL" id="KGF44661.1"/>
    </source>
</evidence>
<dbReference type="Gene3D" id="2.160.20.120">
    <property type="match status" value="1"/>
</dbReference>
<dbReference type="PROSITE" id="PS51257">
    <property type="entry name" value="PROKAR_LIPOPROTEIN"/>
    <property type="match status" value="1"/>
</dbReference>
<dbReference type="Pfam" id="PF10988">
    <property type="entry name" value="DUF2807"/>
    <property type="match status" value="1"/>
</dbReference>
<dbReference type="RefSeq" id="WP_036867024.1">
    <property type="nucleotide sequence ID" value="NZ_JRNQ01000032.1"/>
</dbReference>
<protein>
    <recommendedName>
        <fullName evidence="2">Putative auto-transporter adhesin head GIN domain-containing protein</fullName>
    </recommendedName>
</protein>
<accession>A0A096ADM8</accession>
<evidence type="ECO:0000313" key="4">
    <source>
        <dbReference type="Proteomes" id="UP000029525"/>
    </source>
</evidence>
<dbReference type="Proteomes" id="UP000029525">
    <property type="component" value="Unassembled WGS sequence"/>
</dbReference>
<feature type="signal peptide" evidence="1">
    <location>
        <begin position="1"/>
        <end position="24"/>
    </location>
</feature>